<dbReference type="RefSeq" id="WP_142529043.1">
    <property type="nucleotide sequence ID" value="NZ_CBCSJO010000007.1"/>
</dbReference>
<dbReference type="OrthoDB" id="680708at2"/>
<proteinExistence type="predicted"/>
<dbReference type="AlphaFoldDB" id="A0A521E8J1"/>
<organism evidence="1 2">
    <name type="scientific">Pedobacter westerhofensis</name>
    <dbReference type="NCBI Taxonomy" id="425512"/>
    <lineage>
        <taxon>Bacteria</taxon>
        <taxon>Pseudomonadati</taxon>
        <taxon>Bacteroidota</taxon>
        <taxon>Sphingobacteriia</taxon>
        <taxon>Sphingobacteriales</taxon>
        <taxon>Sphingobacteriaceae</taxon>
        <taxon>Pedobacter</taxon>
    </lineage>
</organism>
<protein>
    <submittedName>
        <fullName evidence="1">Uncharacterized protein</fullName>
    </submittedName>
</protein>
<reference evidence="1 2" key="1">
    <citation type="submission" date="2017-05" db="EMBL/GenBank/DDBJ databases">
        <authorList>
            <person name="Varghese N."/>
            <person name="Submissions S."/>
        </authorList>
    </citation>
    <scope>NUCLEOTIDE SEQUENCE [LARGE SCALE GENOMIC DNA]</scope>
    <source>
        <strain evidence="1 2">DSM 19036</strain>
    </source>
</reference>
<dbReference type="Proteomes" id="UP000320300">
    <property type="component" value="Unassembled WGS sequence"/>
</dbReference>
<evidence type="ECO:0000313" key="2">
    <source>
        <dbReference type="Proteomes" id="UP000320300"/>
    </source>
</evidence>
<gene>
    <name evidence="1" type="ORF">SAMN06265348_107228</name>
</gene>
<accession>A0A521E8J1</accession>
<dbReference type="EMBL" id="FXTN01000007">
    <property type="protein sequence ID" value="SMO80227.1"/>
    <property type="molecule type" value="Genomic_DNA"/>
</dbReference>
<name>A0A521E8J1_9SPHI</name>
<keyword evidence="2" id="KW-1185">Reference proteome</keyword>
<sequence>MKAKKNFLSGVLGPLKFSVRNGEQLVSKAVAPGTMKQSRATKKASTVFGKAASLSRLLRESVSGQYAGLFGNDIINGLTGRMYPILKDCCDPETGDYKFDLHSFSRLQQLEFNSKSKVINLLQENPLGILNGDVLSLTLEQPLLQDFKFPLRSFKCKITAALSLFRLKDQKMIRRAEVQSIVVEKANEMTAPHTFSFKLPAGCLCTLTLFMDYSTIDEAGWKLLKDKKFSPAVICGAYHTEGEYQKDVDGRFWTRTDVEFPG</sequence>
<evidence type="ECO:0000313" key="1">
    <source>
        <dbReference type="EMBL" id="SMO80227.1"/>
    </source>
</evidence>